<organism evidence="1 2">
    <name type="scientific">Olivibacter ginsenosidimutans</name>
    <dbReference type="NCBI Taxonomy" id="1176537"/>
    <lineage>
        <taxon>Bacteria</taxon>
        <taxon>Pseudomonadati</taxon>
        <taxon>Bacteroidota</taxon>
        <taxon>Sphingobacteriia</taxon>
        <taxon>Sphingobacteriales</taxon>
        <taxon>Sphingobacteriaceae</taxon>
        <taxon>Olivibacter</taxon>
    </lineage>
</organism>
<protein>
    <recommendedName>
        <fullName evidence="3">Glycosyltransferase family 1 protein</fullName>
    </recommendedName>
</protein>
<proteinExistence type="predicted"/>
<sequence length="397" mass="45402">MQLQDKTIIILGYMRFDGLASTNFTIARYLSQWNDVYYIDHPYTWKDYLTADKSAKEFKIRSSLFNKRSDGILSTDCERLKVVITPPVLPINWLPEGGLYRWFLRLNETIILKRIRKLIKKMGIEHYIYINSFNFHFPGILRALNPVLSVYHCVDPLIIEYDKKHGIISEKIILQESDVVICTSKALYDEKQLINPNTYFVANGATIADPVMVLKKSYKPHTCLSAITHPIAGYLGAIERRMDFELMSQVIAQCPTVNFVFIGPISEEHVPQKFRNCQNVFLLPPIRHDEINQVLAAFDVCLIPFKADSVSRTIFPLKLFEYLGMGKPVVATTFNTDLQSFTGDCVTYAANAGEFVHALQEHLISTQQQIAQRLMIAAANTWQERTKQFAAILASHL</sequence>
<accession>A0ABP9AGI5</accession>
<dbReference type="Gene3D" id="3.40.50.2000">
    <property type="entry name" value="Glycogen Phosphorylase B"/>
    <property type="match status" value="1"/>
</dbReference>
<evidence type="ECO:0000313" key="2">
    <source>
        <dbReference type="Proteomes" id="UP001501411"/>
    </source>
</evidence>
<reference evidence="2" key="1">
    <citation type="journal article" date="2019" name="Int. J. Syst. Evol. Microbiol.">
        <title>The Global Catalogue of Microorganisms (GCM) 10K type strain sequencing project: providing services to taxonomists for standard genome sequencing and annotation.</title>
        <authorList>
            <consortium name="The Broad Institute Genomics Platform"/>
            <consortium name="The Broad Institute Genome Sequencing Center for Infectious Disease"/>
            <person name="Wu L."/>
            <person name="Ma J."/>
        </authorList>
    </citation>
    <scope>NUCLEOTIDE SEQUENCE [LARGE SCALE GENOMIC DNA]</scope>
    <source>
        <strain evidence="2">JCM 18200</strain>
    </source>
</reference>
<dbReference type="RefSeq" id="WP_345229941.1">
    <property type="nucleotide sequence ID" value="NZ_BAABIQ010000003.1"/>
</dbReference>
<name>A0ABP9AGI5_9SPHI</name>
<comment type="caution">
    <text evidence="1">The sequence shown here is derived from an EMBL/GenBank/DDBJ whole genome shotgun (WGS) entry which is preliminary data.</text>
</comment>
<dbReference type="Gene3D" id="3.40.50.11010">
    <property type="match status" value="1"/>
</dbReference>
<dbReference type="EMBL" id="BAABIQ010000003">
    <property type="protein sequence ID" value="GAA4779793.1"/>
    <property type="molecule type" value="Genomic_DNA"/>
</dbReference>
<evidence type="ECO:0000313" key="1">
    <source>
        <dbReference type="EMBL" id="GAA4779793.1"/>
    </source>
</evidence>
<keyword evidence="2" id="KW-1185">Reference proteome</keyword>
<gene>
    <name evidence="1" type="ORF">GCM10023231_03240</name>
</gene>
<dbReference type="Pfam" id="PF13692">
    <property type="entry name" value="Glyco_trans_1_4"/>
    <property type="match status" value="1"/>
</dbReference>
<dbReference type="SUPFAM" id="SSF53756">
    <property type="entry name" value="UDP-Glycosyltransferase/glycogen phosphorylase"/>
    <property type="match status" value="1"/>
</dbReference>
<evidence type="ECO:0008006" key="3">
    <source>
        <dbReference type="Google" id="ProtNLM"/>
    </source>
</evidence>
<dbReference type="Proteomes" id="UP001501411">
    <property type="component" value="Unassembled WGS sequence"/>
</dbReference>